<dbReference type="STRING" id="1211777.BN77_p10941"/>
<gene>
    <name evidence="1" type="ORF">BN77_p10941</name>
</gene>
<accession>K0Q593</accession>
<proteinExistence type="predicted"/>
<organism evidence="1 2">
    <name type="scientific">Rhizobium mesoamericanum STM3625</name>
    <dbReference type="NCBI Taxonomy" id="1211777"/>
    <lineage>
        <taxon>Bacteria</taxon>
        <taxon>Pseudomonadati</taxon>
        <taxon>Pseudomonadota</taxon>
        <taxon>Alphaproteobacteria</taxon>
        <taxon>Hyphomicrobiales</taxon>
        <taxon>Rhizobiaceae</taxon>
        <taxon>Rhizobium/Agrobacterium group</taxon>
        <taxon>Rhizobium</taxon>
    </lineage>
</organism>
<dbReference type="EMBL" id="CANI01000037">
    <property type="protein sequence ID" value="CCM78284.1"/>
    <property type="molecule type" value="Genomic_DNA"/>
</dbReference>
<name>K0Q593_9HYPH</name>
<dbReference type="Proteomes" id="UP000009319">
    <property type="component" value="Unassembled WGS sequence"/>
</dbReference>
<keyword evidence="2" id="KW-1185">Reference proteome</keyword>
<reference evidence="1 2" key="1">
    <citation type="journal article" date="2013" name="Genome Announc.">
        <title>Draft Genome Sequence of Rhizobium mesoamericanum STM3625, a Nitrogen-Fixing Symbiont of Mimosa pudica Isolated in French Guiana (South America).</title>
        <authorList>
            <person name="Moulin L."/>
            <person name="Mornico D."/>
            <person name="Melkonian R."/>
            <person name="Klonowska A."/>
        </authorList>
    </citation>
    <scope>NUCLEOTIDE SEQUENCE [LARGE SCALE GENOMIC DNA]</scope>
    <source>
        <strain evidence="1 2">STM3625</strain>
    </source>
</reference>
<dbReference type="HOGENOM" id="CLU_2587292_0_0_5"/>
<sequence>MAKDLGTQIIEERDALEAPPVAVEKLFESAPLFEGLSAEETGDLAIAKRTTQFRRKISKMSHDGILHVKRIRPHATRSIA</sequence>
<evidence type="ECO:0000313" key="1">
    <source>
        <dbReference type="EMBL" id="CCM78284.1"/>
    </source>
</evidence>
<protein>
    <submittedName>
        <fullName evidence="1">Uncharacterized protein</fullName>
    </submittedName>
</protein>
<dbReference type="AlphaFoldDB" id="K0Q593"/>
<evidence type="ECO:0000313" key="2">
    <source>
        <dbReference type="Proteomes" id="UP000009319"/>
    </source>
</evidence>
<comment type="caution">
    <text evidence="1">The sequence shown here is derived from an EMBL/GenBank/DDBJ whole genome shotgun (WGS) entry which is preliminary data.</text>
</comment>